<dbReference type="Proteomes" id="UP001216595">
    <property type="component" value="Unassembled WGS sequence"/>
</dbReference>
<dbReference type="PANTHER" id="PTHR30273:SF2">
    <property type="entry name" value="PROTEIN FECR"/>
    <property type="match status" value="1"/>
</dbReference>
<sequence>MIPERADTDDILWNTAARFADETLTEGESNEGLHWRRADPRHEAAYRRLLQIAQDRALHDALATFEAPVSRRALWQRPAVWGGLGVAMAAGLSLFLLPPVIADWTTPVSVYSTRPGEVRELTLADGSHVTLNGGSRLETRLTGYRRHVALKSGEAYFDVAHDAARPFFVALSGGQVRVLGTEFNLSYLPQGVELDVYEGKVRLTGDERRYGDFTRGMRASLDKGQVKPLSGFDPQGDDWRRGWIEPDHWPLERVVQALSRQSGLTIRFADETLKQKPIVGRIRLDAPEAQLEALALVHGFTVEKQGNVLTLR</sequence>
<dbReference type="RefSeq" id="WP_272741047.1">
    <property type="nucleotide sequence ID" value="NZ_JAQQKW010000004.1"/>
</dbReference>
<evidence type="ECO:0000313" key="4">
    <source>
        <dbReference type="Proteomes" id="UP001216595"/>
    </source>
</evidence>
<keyword evidence="4" id="KW-1185">Reference proteome</keyword>
<keyword evidence="1" id="KW-0472">Membrane</keyword>
<organism evidence="3 4">
    <name type="scientific">Asticcacaulis currens</name>
    <dbReference type="NCBI Taxonomy" id="2984210"/>
    <lineage>
        <taxon>Bacteria</taxon>
        <taxon>Pseudomonadati</taxon>
        <taxon>Pseudomonadota</taxon>
        <taxon>Alphaproteobacteria</taxon>
        <taxon>Caulobacterales</taxon>
        <taxon>Caulobacteraceae</taxon>
        <taxon>Asticcacaulis</taxon>
    </lineage>
</organism>
<name>A0ABT5IDV7_9CAUL</name>
<keyword evidence="1" id="KW-0812">Transmembrane</keyword>
<proteinExistence type="predicted"/>
<feature type="transmembrane region" description="Helical" evidence="1">
    <location>
        <begin position="79"/>
        <end position="101"/>
    </location>
</feature>
<dbReference type="EMBL" id="JAQQKW010000004">
    <property type="protein sequence ID" value="MDC7694334.1"/>
    <property type="molecule type" value="Genomic_DNA"/>
</dbReference>
<dbReference type="InterPro" id="IPR006860">
    <property type="entry name" value="FecR"/>
</dbReference>
<accession>A0ABT5IDV7</accession>
<comment type="caution">
    <text evidence="3">The sequence shown here is derived from an EMBL/GenBank/DDBJ whole genome shotgun (WGS) entry which is preliminary data.</text>
</comment>
<evidence type="ECO:0000313" key="3">
    <source>
        <dbReference type="EMBL" id="MDC7694334.1"/>
    </source>
</evidence>
<gene>
    <name evidence="3" type="ORF">PQU94_08575</name>
</gene>
<feature type="domain" description="FecR protein" evidence="2">
    <location>
        <begin position="110"/>
        <end position="202"/>
    </location>
</feature>
<keyword evidence="1" id="KW-1133">Transmembrane helix</keyword>
<reference evidence="3 4" key="1">
    <citation type="submission" date="2023-01" db="EMBL/GenBank/DDBJ databases">
        <title>Novel species of the genus Asticcacaulis isolated from rivers.</title>
        <authorList>
            <person name="Lu H."/>
        </authorList>
    </citation>
    <scope>NUCLEOTIDE SEQUENCE [LARGE SCALE GENOMIC DNA]</scope>
    <source>
        <strain evidence="3 4">DXS10W</strain>
    </source>
</reference>
<dbReference type="InterPro" id="IPR012373">
    <property type="entry name" value="Ferrdict_sens_TM"/>
</dbReference>
<dbReference type="Pfam" id="PF04773">
    <property type="entry name" value="FecR"/>
    <property type="match status" value="1"/>
</dbReference>
<protein>
    <submittedName>
        <fullName evidence="3">FecR domain-containing protein</fullName>
    </submittedName>
</protein>
<dbReference type="PANTHER" id="PTHR30273">
    <property type="entry name" value="PERIPLASMIC SIGNAL SENSOR AND SIGMA FACTOR ACTIVATOR FECR-RELATED"/>
    <property type="match status" value="1"/>
</dbReference>
<dbReference type="Gene3D" id="3.55.50.30">
    <property type="match status" value="1"/>
</dbReference>
<evidence type="ECO:0000259" key="2">
    <source>
        <dbReference type="Pfam" id="PF04773"/>
    </source>
</evidence>
<dbReference type="PIRSF" id="PIRSF018266">
    <property type="entry name" value="FecR"/>
    <property type="match status" value="1"/>
</dbReference>
<evidence type="ECO:0000256" key="1">
    <source>
        <dbReference type="SAM" id="Phobius"/>
    </source>
</evidence>
<dbReference type="Gene3D" id="2.60.120.1440">
    <property type="match status" value="1"/>
</dbReference>